<accession>A0A4Q7Z3F1</accession>
<protein>
    <submittedName>
        <fullName evidence="5">Condensin subunit ScpB</fullName>
    </submittedName>
</protein>
<dbReference type="PIRSF" id="PIRSF019345">
    <property type="entry name" value="ScpB"/>
    <property type="match status" value="1"/>
</dbReference>
<keyword evidence="1" id="KW-0963">Cytoplasm</keyword>
<proteinExistence type="predicted"/>
<dbReference type="InterPro" id="IPR036390">
    <property type="entry name" value="WH_DNA-bd_sf"/>
</dbReference>
<organism evidence="5 6">
    <name type="scientific">Fluviicoccus keumensis</name>
    <dbReference type="NCBI Taxonomy" id="1435465"/>
    <lineage>
        <taxon>Bacteria</taxon>
        <taxon>Pseudomonadati</taxon>
        <taxon>Pseudomonadota</taxon>
        <taxon>Gammaproteobacteria</taxon>
        <taxon>Moraxellales</taxon>
        <taxon>Moraxellaceae</taxon>
        <taxon>Fluviicoccus</taxon>
    </lineage>
</organism>
<dbReference type="GO" id="GO:0051304">
    <property type="term" value="P:chromosome separation"/>
    <property type="evidence" value="ECO:0007669"/>
    <property type="project" value="InterPro"/>
</dbReference>
<dbReference type="OrthoDB" id="9806226at2"/>
<evidence type="ECO:0000313" key="5">
    <source>
        <dbReference type="EMBL" id="RZU44892.1"/>
    </source>
</evidence>
<dbReference type="InterPro" id="IPR005234">
    <property type="entry name" value="ScpB_csome_segregation"/>
</dbReference>
<comment type="caution">
    <text evidence="5">The sequence shown here is derived from an EMBL/GenBank/DDBJ whole genome shotgun (WGS) entry which is preliminary data.</text>
</comment>
<dbReference type="PANTHER" id="PTHR34298">
    <property type="entry name" value="SEGREGATION AND CONDENSATION PROTEIN B"/>
    <property type="match status" value="1"/>
</dbReference>
<keyword evidence="4" id="KW-0131">Cell cycle</keyword>
<dbReference type="InterPro" id="IPR036388">
    <property type="entry name" value="WH-like_DNA-bd_sf"/>
</dbReference>
<evidence type="ECO:0000256" key="1">
    <source>
        <dbReference type="ARBA" id="ARBA00022490"/>
    </source>
</evidence>
<keyword evidence="3" id="KW-0159">Chromosome partition</keyword>
<reference evidence="5 6" key="1">
    <citation type="submission" date="2019-02" db="EMBL/GenBank/DDBJ databases">
        <title>Genomic Encyclopedia of Type Strains, Phase IV (KMG-IV): sequencing the most valuable type-strain genomes for metagenomic binning, comparative biology and taxonomic classification.</title>
        <authorList>
            <person name="Goeker M."/>
        </authorList>
    </citation>
    <scope>NUCLEOTIDE SEQUENCE [LARGE SCALE GENOMIC DNA]</scope>
    <source>
        <strain evidence="5 6">DSM 105135</strain>
    </source>
</reference>
<dbReference type="SUPFAM" id="SSF46785">
    <property type="entry name" value="Winged helix' DNA-binding domain"/>
    <property type="match status" value="2"/>
</dbReference>
<keyword evidence="2" id="KW-0132">Cell division</keyword>
<dbReference type="PANTHER" id="PTHR34298:SF2">
    <property type="entry name" value="SEGREGATION AND CONDENSATION PROTEIN B"/>
    <property type="match status" value="1"/>
</dbReference>
<dbReference type="RefSeq" id="WP_130412717.1">
    <property type="nucleotide sequence ID" value="NZ_SHKX01000012.1"/>
</dbReference>
<dbReference type="NCBIfam" id="TIGR00281">
    <property type="entry name" value="SMC-Scp complex subunit ScpB"/>
    <property type="match status" value="1"/>
</dbReference>
<evidence type="ECO:0000256" key="4">
    <source>
        <dbReference type="ARBA" id="ARBA00023306"/>
    </source>
</evidence>
<dbReference type="Pfam" id="PF04079">
    <property type="entry name" value="SMC_ScpB"/>
    <property type="match status" value="1"/>
</dbReference>
<evidence type="ECO:0000256" key="3">
    <source>
        <dbReference type="ARBA" id="ARBA00022829"/>
    </source>
</evidence>
<keyword evidence="6" id="KW-1185">Reference proteome</keyword>
<sequence>MGLDRKLVRGIVEGAIFASPVPMPVEELQQLFVDSEKPGRQEILRAISDIQSAYADRAVELIEVSSGYRFQVRKQFAPWVGKLWEEKPQRLSRALLETLAIIAYRQPVTRAEIENIRGVVVSTQIIRTLLDRDWIAVAGHREVPGRPALLATTRQFLDAFSLKSLAELPPLAAVRDMDSIARDLEAQLAGAKQKELPNEGLVSNE</sequence>
<evidence type="ECO:0000256" key="2">
    <source>
        <dbReference type="ARBA" id="ARBA00022618"/>
    </source>
</evidence>
<gene>
    <name evidence="5" type="ORF">EV700_1693</name>
</gene>
<dbReference type="Proteomes" id="UP000292423">
    <property type="component" value="Unassembled WGS sequence"/>
</dbReference>
<dbReference type="Gene3D" id="1.10.10.10">
    <property type="entry name" value="Winged helix-like DNA-binding domain superfamily/Winged helix DNA-binding domain"/>
    <property type="match status" value="2"/>
</dbReference>
<dbReference type="EMBL" id="SHKX01000012">
    <property type="protein sequence ID" value="RZU44892.1"/>
    <property type="molecule type" value="Genomic_DNA"/>
</dbReference>
<dbReference type="AlphaFoldDB" id="A0A4Q7Z3F1"/>
<name>A0A4Q7Z3F1_9GAMM</name>
<evidence type="ECO:0000313" key="6">
    <source>
        <dbReference type="Proteomes" id="UP000292423"/>
    </source>
</evidence>
<dbReference type="GO" id="GO:0051301">
    <property type="term" value="P:cell division"/>
    <property type="evidence" value="ECO:0007669"/>
    <property type="project" value="UniProtKB-KW"/>
</dbReference>